<name>A0A1Y2B8J3_9FUNG</name>
<evidence type="ECO:0000313" key="2">
    <source>
        <dbReference type="Proteomes" id="UP000193642"/>
    </source>
</evidence>
<keyword evidence="2" id="KW-1185">Reference proteome</keyword>
<evidence type="ECO:0000313" key="1">
    <source>
        <dbReference type="EMBL" id="ORY31133.1"/>
    </source>
</evidence>
<dbReference type="EMBL" id="MCGO01000079">
    <property type="protein sequence ID" value="ORY31133.1"/>
    <property type="molecule type" value="Genomic_DNA"/>
</dbReference>
<dbReference type="AlphaFoldDB" id="A0A1Y2B8J3"/>
<accession>A0A1Y2B8J3</accession>
<organism evidence="1 2">
    <name type="scientific">Rhizoclosmatium globosum</name>
    <dbReference type="NCBI Taxonomy" id="329046"/>
    <lineage>
        <taxon>Eukaryota</taxon>
        <taxon>Fungi</taxon>
        <taxon>Fungi incertae sedis</taxon>
        <taxon>Chytridiomycota</taxon>
        <taxon>Chytridiomycota incertae sedis</taxon>
        <taxon>Chytridiomycetes</taxon>
        <taxon>Chytridiales</taxon>
        <taxon>Chytriomycetaceae</taxon>
        <taxon>Rhizoclosmatium</taxon>
    </lineage>
</organism>
<comment type="caution">
    <text evidence="1">The sequence shown here is derived from an EMBL/GenBank/DDBJ whole genome shotgun (WGS) entry which is preliminary data.</text>
</comment>
<gene>
    <name evidence="1" type="ORF">BCR33DRAFT_549967</name>
</gene>
<protein>
    <recommendedName>
        <fullName evidence="3">F-box domain-containing protein</fullName>
    </recommendedName>
</protein>
<proteinExistence type="predicted"/>
<sequence>MSDLPSPFEHLSLSFEDDEPTSANQNTTSQPIPYIPPELWFHIFVMGFGSMKQLARMSRLNKSVYYYCWSSPAPKANFYLDRYGKHLAIEKLFATEGHKDPDFYRVLEILIQKGATFSYSIRNQCPFFLMSTMPDAVRNINLFYTCNPLFPHCHMRKRILQLGKVGRLDLFCAILQEDRSLVTRSRIIARLKEFDLFLITDKPIEPKNVDLLMLVEKDPSLEFSPGTITIFIENNYPAIAEEMISFHLEPSSNQLSEKKLIRIPSGICLGFRTSNMWKLLLQLVLLQLHILGRL</sequence>
<dbReference type="Proteomes" id="UP000193642">
    <property type="component" value="Unassembled WGS sequence"/>
</dbReference>
<reference evidence="1 2" key="1">
    <citation type="submission" date="2016-07" db="EMBL/GenBank/DDBJ databases">
        <title>Pervasive Adenine N6-methylation of Active Genes in Fungi.</title>
        <authorList>
            <consortium name="DOE Joint Genome Institute"/>
            <person name="Mondo S.J."/>
            <person name="Dannebaum R.O."/>
            <person name="Kuo R.C."/>
            <person name="Labutti K."/>
            <person name="Haridas S."/>
            <person name="Kuo A."/>
            <person name="Salamov A."/>
            <person name="Ahrendt S.R."/>
            <person name="Lipzen A."/>
            <person name="Sullivan W."/>
            <person name="Andreopoulos W.B."/>
            <person name="Clum A."/>
            <person name="Lindquist E."/>
            <person name="Daum C."/>
            <person name="Ramamoorthy G.K."/>
            <person name="Gryganskyi A."/>
            <person name="Culley D."/>
            <person name="Magnuson J.K."/>
            <person name="James T.Y."/>
            <person name="O'Malley M.A."/>
            <person name="Stajich J.E."/>
            <person name="Spatafora J.W."/>
            <person name="Visel A."/>
            <person name="Grigoriev I.V."/>
        </authorList>
    </citation>
    <scope>NUCLEOTIDE SEQUENCE [LARGE SCALE GENOMIC DNA]</scope>
    <source>
        <strain evidence="1 2">JEL800</strain>
    </source>
</reference>
<evidence type="ECO:0008006" key="3">
    <source>
        <dbReference type="Google" id="ProtNLM"/>
    </source>
</evidence>
<dbReference type="OrthoDB" id="10540089at2759"/>